<dbReference type="AlphaFoldDB" id="A0A2K8KPI2"/>
<evidence type="ECO:0000313" key="3">
    <source>
        <dbReference type="Proteomes" id="UP000229757"/>
    </source>
</evidence>
<proteinExistence type="inferred from homology"/>
<dbReference type="EMBL" id="CP011797">
    <property type="protein sequence ID" value="ATX76685.1"/>
    <property type="molecule type" value="Genomic_DNA"/>
</dbReference>
<protein>
    <recommendedName>
        <fullName evidence="1">UPF0246 protein REIFOR_01540</fullName>
    </recommendedName>
</protein>
<dbReference type="KEGG" id="rfo:REIFOR_01540"/>
<dbReference type="Pfam" id="PF03883">
    <property type="entry name" value="H2O2_YaaD"/>
    <property type="match status" value="1"/>
</dbReference>
<accession>A0A2K8KPI2</accession>
<dbReference type="PANTHER" id="PTHR30283">
    <property type="entry name" value="PEROXIDE STRESS RESPONSE PROTEIN YAAA"/>
    <property type="match status" value="1"/>
</dbReference>
<reference evidence="2 3" key="1">
    <citation type="journal article" date="2017" name="Environ. Microbiol.">
        <title>Genomic and physiological analyses of 'Reinekea forsetii' reveal a versatile opportunistic lifestyle during spring algae blooms.</title>
        <authorList>
            <person name="Avci B."/>
            <person name="Hahnke R.L."/>
            <person name="Chafee M."/>
            <person name="Fischer T."/>
            <person name="Gruber-Vodicka H."/>
            <person name="Tegetmeyer H.E."/>
            <person name="Harder J."/>
            <person name="Fuchs B.M."/>
            <person name="Amann R.I."/>
            <person name="Teeling H."/>
        </authorList>
    </citation>
    <scope>NUCLEOTIDE SEQUENCE [LARGE SCALE GENOMIC DNA]</scope>
    <source>
        <strain evidence="2 3">Hel1_31_D35</strain>
    </source>
</reference>
<keyword evidence="3" id="KW-1185">Reference proteome</keyword>
<organism evidence="2 3">
    <name type="scientific">Reinekea forsetii</name>
    <dbReference type="NCBI Taxonomy" id="1336806"/>
    <lineage>
        <taxon>Bacteria</taxon>
        <taxon>Pseudomonadati</taxon>
        <taxon>Pseudomonadota</taxon>
        <taxon>Gammaproteobacteria</taxon>
        <taxon>Oceanospirillales</taxon>
        <taxon>Saccharospirillaceae</taxon>
        <taxon>Reinekea</taxon>
    </lineage>
</organism>
<name>A0A2K8KPI2_9GAMM</name>
<dbReference type="InterPro" id="IPR005583">
    <property type="entry name" value="YaaA"/>
</dbReference>
<evidence type="ECO:0000256" key="1">
    <source>
        <dbReference type="HAMAP-Rule" id="MF_00652"/>
    </source>
</evidence>
<evidence type="ECO:0000313" key="2">
    <source>
        <dbReference type="EMBL" id="ATX76685.1"/>
    </source>
</evidence>
<dbReference type="HAMAP" id="MF_00652">
    <property type="entry name" value="UPF0246"/>
    <property type="match status" value="1"/>
</dbReference>
<dbReference type="PANTHER" id="PTHR30283:SF4">
    <property type="entry name" value="PEROXIDE STRESS RESISTANCE PROTEIN YAAA"/>
    <property type="match status" value="1"/>
</dbReference>
<dbReference type="RefSeq" id="WP_100257005.1">
    <property type="nucleotide sequence ID" value="NZ_CP011797.1"/>
</dbReference>
<dbReference type="GO" id="GO:0033194">
    <property type="term" value="P:response to hydroperoxide"/>
    <property type="evidence" value="ECO:0007669"/>
    <property type="project" value="TreeGrafter"/>
</dbReference>
<dbReference type="NCBIfam" id="NF002542">
    <property type="entry name" value="PRK02101.1-3"/>
    <property type="match status" value="1"/>
</dbReference>
<dbReference type="OrthoDB" id="9777133at2"/>
<sequence length="260" mass="29256">MVKFFAVISPAKTLDFESEAPTDVRTRYRSGDQASALIGHLEGLSVAEIRSLMHLSEPLAQLNVDRYHAWQSTMTRANSKQALFAFQGDVYTGLSANTLTEPQIDTAQQRVRIISGLYGLLRPLDTIQPYRLEMGTRLKTEQGTNLYQFWGNHITELLNADLQAAEADILINLASLEYGKAINRSLVTVPMVTPVFKDEKNGEYKIISFFAKKARGMMIRYLLEGSIAELNDIKAFNYGGYQFSAADSDQQIWTFKRPSQ</sequence>
<dbReference type="Proteomes" id="UP000229757">
    <property type="component" value="Chromosome"/>
</dbReference>
<gene>
    <name evidence="2" type="ORF">REIFOR_01540</name>
</gene>
<dbReference type="GO" id="GO:0005829">
    <property type="term" value="C:cytosol"/>
    <property type="evidence" value="ECO:0007669"/>
    <property type="project" value="TreeGrafter"/>
</dbReference>
<comment type="similarity">
    <text evidence="1">Belongs to the UPF0246 family.</text>
</comment>